<organism evidence="14 15">
    <name type="scientific">Roseisolibacter agri</name>
    <dbReference type="NCBI Taxonomy" id="2014610"/>
    <lineage>
        <taxon>Bacteria</taxon>
        <taxon>Pseudomonadati</taxon>
        <taxon>Gemmatimonadota</taxon>
        <taxon>Gemmatimonadia</taxon>
        <taxon>Gemmatimonadales</taxon>
        <taxon>Gemmatimonadaceae</taxon>
        <taxon>Roseisolibacter</taxon>
    </lineage>
</organism>
<feature type="binding site" evidence="12">
    <location>
        <position position="97"/>
    </location>
    <ligand>
        <name>Zn(2+)</name>
        <dbReference type="ChEBI" id="CHEBI:29105"/>
    </ligand>
</feature>
<comment type="subcellular location">
    <subcellularLocation>
        <location evidence="1">Cytoplasm</location>
    </subcellularLocation>
</comment>
<evidence type="ECO:0000256" key="8">
    <source>
        <dbReference type="ARBA" id="ARBA00022833"/>
    </source>
</evidence>
<dbReference type="EMBL" id="BRXS01000004">
    <property type="protein sequence ID" value="GLC26204.1"/>
    <property type="molecule type" value="Genomic_DNA"/>
</dbReference>
<comment type="subunit">
    <text evidence="3">Homodimer.</text>
</comment>
<dbReference type="Pfam" id="PF01475">
    <property type="entry name" value="FUR"/>
    <property type="match status" value="1"/>
</dbReference>
<evidence type="ECO:0000256" key="7">
    <source>
        <dbReference type="ARBA" id="ARBA00022723"/>
    </source>
</evidence>
<dbReference type="PANTHER" id="PTHR33202:SF2">
    <property type="entry name" value="FERRIC UPTAKE REGULATION PROTEIN"/>
    <property type="match status" value="1"/>
</dbReference>
<name>A0AA37VF35_9BACT</name>
<dbReference type="PANTHER" id="PTHR33202">
    <property type="entry name" value="ZINC UPTAKE REGULATION PROTEIN"/>
    <property type="match status" value="1"/>
</dbReference>
<evidence type="ECO:0000256" key="10">
    <source>
        <dbReference type="ARBA" id="ARBA00023125"/>
    </source>
</evidence>
<keyword evidence="9" id="KW-0805">Transcription regulation</keyword>
<comment type="cofactor">
    <cofactor evidence="12">
        <name>Zn(2+)</name>
        <dbReference type="ChEBI" id="CHEBI:29105"/>
    </cofactor>
    <text evidence="12">Binds 1 zinc ion per subunit.</text>
</comment>
<evidence type="ECO:0000256" key="1">
    <source>
        <dbReference type="ARBA" id="ARBA00004496"/>
    </source>
</evidence>
<evidence type="ECO:0000313" key="15">
    <source>
        <dbReference type="Proteomes" id="UP001161325"/>
    </source>
</evidence>
<feature type="binding site" evidence="12">
    <location>
        <position position="137"/>
    </location>
    <ligand>
        <name>Zn(2+)</name>
        <dbReference type="ChEBI" id="CHEBI:29105"/>
    </ligand>
</feature>
<dbReference type="SUPFAM" id="SSF46785">
    <property type="entry name" value="Winged helix' DNA-binding domain"/>
    <property type="match status" value="1"/>
</dbReference>
<keyword evidence="11" id="KW-0804">Transcription</keyword>
<dbReference type="Gene3D" id="1.10.10.10">
    <property type="entry name" value="Winged helix-like DNA-binding domain superfamily/Winged helix DNA-binding domain"/>
    <property type="match status" value="1"/>
</dbReference>
<protein>
    <recommendedName>
        <fullName evidence="4">Ferric uptake regulation protein</fullName>
    </recommendedName>
</protein>
<dbReference type="GO" id="GO:0003700">
    <property type="term" value="F:DNA-binding transcription factor activity"/>
    <property type="evidence" value="ECO:0007669"/>
    <property type="project" value="InterPro"/>
</dbReference>
<dbReference type="InterPro" id="IPR002481">
    <property type="entry name" value="FUR"/>
</dbReference>
<evidence type="ECO:0000256" key="6">
    <source>
        <dbReference type="ARBA" id="ARBA00022491"/>
    </source>
</evidence>
<evidence type="ECO:0000313" key="14">
    <source>
        <dbReference type="EMBL" id="GLC26204.1"/>
    </source>
</evidence>
<dbReference type="Gene3D" id="3.30.1490.190">
    <property type="match status" value="1"/>
</dbReference>
<accession>A0AA37VF35</accession>
<dbReference type="GO" id="GO:0005829">
    <property type="term" value="C:cytosol"/>
    <property type="evidence" value="ECO:0007669"/>
    <property type="project" value="TreeGrafter"/>
</dbReference>
<dbReference type="GO" id="GO:0008270">
    <property type="term" value="F:zinc ion binding"/>
    <property type="evidence" value="ECO:0007669"/>
    <property type="project" value="TreeGrafter"/>
</dbReference>
<evidence type="ECO:0000256" key="9">
    <source>
        <dbReference type="ARBA" id="ARBA00023015"/>
    </source>
</evidence>
<keyword evidence="15" id="KW-1185">Reference proteome</keyword>
<comment type="similarity">
    <text evidence="2">Belongs to the Fur family.</text>
</comment>
<dbReference type="InterPro" id="IPR036390">
    <property type="entry name" value="WH_DNA-bd_sf"/>
</dbReference>
<sequence length="143" mass="16357">MIDAFRRYLREHGLPVTAPRLAVADVVLGSDRHLSVDEIERALAARGAAPGTATVYRTLDLLVRSGLAVERDFGEGFRRYEPARGEPQHEHLLCTTCGTVIEFRDERLERMTTLIAEDHRFARQRHRLVIYGVCERCQRGERN</sequence>
<evidence type="ECO:0000256" key="12">
    <source>
        <dbReference type="PIRSR" id="PIRSR602481-1"/>
    </source>
</evidence>
<keyword evidence="6" id="KW-0678">Repressor</keyword>
<dbReference type="GO" id="GO:0045892">
    <property type="term" value="P:negative regulation of DNA-templated transcription"/>
    <property type="evidence" value="ECO:0007669"/>
    <property type="project" value="TreeGrafter"/>
</dbReference>
<dbReference type="InterPro" id="IPR036388">
    <property type="entry name" value="WH-like_DNA-bd_sf"/>
</dbReference>
<evidence type="ECO:0000256" key="2">
    <source>
        <dbReference type="ARBA" id="ARBA00007957"/>
    </source>
</evidence>
<dbReference type="GO" id="GO:0000976">
    <property type="term" value="F:transcription cis-regulatory region binding"/>
    <property type="evidence" value="ECO:0007669"/>
    <property type="project" value="TreeGrafter"/>
</dbReference>
<evidence type="ECO:0000256" key="3">
    <source>
        <dbReference type="ARBA" id="ARBA00011738"/>
    </source>
</evidence>
<dbReference type="InterPro" id="IPR043135">
    <property type="entry name" value="Fur_C"/>
</dbReference>
<feature type="binding site" evidence="13">
    <location>
        <position position="126"/>
    </location>
    <ligand>
        <name>Fe cation</name>
        <dbReference type="ChEBI" id="CHEBI:24875"/>
    </ligand>
</feature>
<keyword evidence="10" id="KW-0238">DNA-binding</keyword>
<feature type="binding site" evidence="12">
    <location>
        <position position="94"/>
    </location>
    <ligand>
        <name>Zn(2+)</name>
        <dbReference type="ChEBI" id="CHEBI:29105"/>
    </ligand>
</feature>
<keyword evidence="5" id="KW-0963">Cytoplasm</keyword>
<evidence type="ECO:0000256" key="5">
    <source>
        <dbReference type="ARBA" id="ARBA00022490"/>
    </source>
</evidence>
<dbReference type="Proteomes" id="UP001161325">
    <property type="component" value="Unassembled WGS sequence"/>
</dbReference>
<evidence type="ECO:0000256" key="13">
    <source>
        <dbReference type="PIRSR" id="PIRSR602481-2"/>
    </source>
</evidence>
<dbReference type="GO" id="GO:1900376">
    <property type="term" value="P:regulation of secondary metabolite biosynthetic process"/>
    <property type="evidence" value="ECO:0007669"/>
    <property type="project" value="TreeGrafter"/>
</dbReference>
<dbReference type="AlphaFoldDB" id="A0AA37VF35"/>
<keyword evidence="8 12" id="KW-0862">Zinc</keyword>
<comment type="cofactor">
    <cofactor evidence="13">
        <name>Mn(2+)</name>
        <dbReference type="ChEBI" id="CHEBI:29035"/>
    </cofactor>
    <cofactor evidence="13">
        <name>Fe(2+)</name>
        <dbReference type="ChEBI" id="CHEBI:29033"/>
    </cofactor>
    <text evidence="13">Binds 1 Mn(2+) or Fe(2+) ion per subunit.</text>
</comment>
<feature type="binding site" evidence="13">
    <location>
        <position position="109"/>
    </location>
    <ligand>
        <name>Fe cation</name>
        <dbReference type="ChEBI" id="CHEBI:24875"/>
    </ligand>
</feature>
<evidence type="ECO:0000256" key="11">
    <source>
        <dbReference type="ARBA" id="ARBA00023163"/>
    </source>
</evidence>
<keyword evidence="7 12" id="KW-0479">Metal-binding</keyword>
<keyword evidence="13" id="KW-0408">Iron</keyword>
<gene>
    <name evidence="14" type="primary">fur</name>
    <name evidence="14" type="ORF">rosag_27170</name>
</gene>
<dbReference type="RefSeq" id="WP_284350663.1">
    <property type="nucleotide sequence ID" value="NZ_BRXS01000004.1"/>
</dbReference>
<evidence type="ECO:0000256" key="4">
    <source>
        <dbReference type="ARBA" id="ARBA00020910"/>
    </source>
</evidence>
<proteinExistence type="inferred from homology"/>
<comment type="caution">
    <text evidence="14">The sequence shown here is derived from an EMBL/GenBank/DDBJ whole genome shotgun (WGS) entry which is preliminary data.</text>
</comment>
<reference evidence="14" key="1">
    <citation type="submission" date="2022-08" db="EMBL/GenBank/DDBJ databases">
        <title>Draft genome sequencing of Roseisolibacter agri AW1220.</title>
        <authorList>
            <person name="Tobiishi Y."/>
            <person name="Tonouchi A."/>
        </authorList>
    </citation>
    <scope>NUCLEOTIDE SEQUENCE</scope>
    <source>
        <strain evidence="14">AW1220</strain>
    </source>
</reference>
<feature type="binding site" evidence="12">
    <location>
        <position position="134"/>
    </location>
    <ligand>
        <name>Zn(2+)</name>
        <dbReference type="ChEBI" id="CHEBI:29105"/>
    </ligand>
</feature>
<dbReference type="CDD" id="cd07153">
    <property type="entry name" value="Fur_like"/>
    <property type="match status" value="1"/>
</dbReference>